<comment type="function">
    <text evidence="11">Catalyzes the reversible conversion of 2-phosphoglycerate (2-PG) into phosphoenolpyruvate (PEP). It is essential for the degradation of carbohydrates via glycolysis.</text>
</comment>
<keyword evidence="8 11" id="KW-0460">Magnesium</keyword>
<dbReference type="Pfam" id="PF00113">
    <property type="entry name" value="Enolase_C"/>
    <property type="match status" value="1"/>
</dbReference>
<feature type="binding site" evidence="11">
    <location>
        <position position="395"/>
    </location>
    <ligand>
        <name>(2R)-2-phosphoglycerate</name>
        <dbReference type="ChEBI" id="CHEBI:58289"/>
    </ligand>
</feature>
<dbReference type="GO" id="GO:0000015">
    <property type="term" value="C:phosphopyruvate hydratase complex"/>
    <property type="evidence" value="ECO:0007669"/>
    <property type="project" value="InterPro"/>
</dbReference>
<dbReference type="UniPathway" id="UPA00109">
    <property type="reaction ID" value="UER00187"/>
</dbReference>
<keyword evidence="7 11" id="KW-0479">Metal-binding</keyword>
<comment type="cofactor">
    <cofactor evidence="14">
        <name>Mg(2+)</name>
        <dbReference type="ChEBI" id="CHEBI:18420"/>
    </cofactor>
    <text evidence="14">Mg(2+) is required for catalysis and for stabilizing the dimer.</text>
</comment>
<dbReference type="PANTHER" id="PTHR11902">
    <property type="entry name" value="ENOLASE"/>
    <property type="match status" value="1"/>
</dbReference>
<evidence type="ECO:0000256" key="1">
    <source>
        <dbReference type="ARBA" id="ARBA00005031"/>
    </source>
</evidence>
<keyword evidence="18" id="KW-1185">Reference proteome</keyword>
<dbReference type="AlphaFoldDB" id="A0A326U2N8"/>
<dbReference type="FunFam" id="3.30.390.10:FF:000001">
    <property type="entry name" value="Enolase"/>
    <property type="match status" value="1"/>
</dbReference>
<feature type="domain" description="Enolase C-terminal TIM barrel" evidence="15">
    <location>
        <begin position="146"/>
        <end position="433"/>
    </location>
</feature>
<dbReference type="PRINTS" id="PR00148">
    <property type="entry name" value="ENOLASE"/>
</dbReference>
<dbReference type="PANTHER" id="PTHR11902:SF1">
    <property type="entry name" value="ENOLASE"/>
    <property type="match status" value="1"/>
</dbReference>
<evidence type="ECO:0000256" key="13">
    <source>
        <dbReference type="PIRSR" id="PIRSR001400-2"/>
    </source>
</evidence>
<feature type="binding site" evidence="13">
    <location>
        <position position="292"/>
    </location>
    <ligand>
        <name>substrate</name>
    </ligand>
</feature>
<evidence type="ECO:0000256" key="6">
    <source>
        <dbReference type="ARBA" id="ARBA00022525"/>
    </source>
</evidence>
<dbReference type="GO" id="GO:0006096">
    <property type="term" value="P:glycolytic process"/>
    <property type="evidence" value="ECO:0007669"/>
    <property type="project" value="UniProtKB-UniRule"/>
</dbReference>
<dbReference type="CDD" id="cd03313">
    <property type="entry name" value="enolase"/>
    <property type="match status" value="1"/>
</dbReference>
<dbReference type="InterPro" id="IPR000941">
    <property type="entry name" value="Enolase"/>
</dbReference>
<keyword evidence="10 11" id="KW-0456">Lyase</keyword>
<gene>
    <name evidence="11" type="primary">eno</name>
    <name evidence="17" type="ORF">EI42_04191</name>
</gene>
<keyword evidence="6 11" id="KW-0964">Secreted</keyword>
<evidence type="ECO:0000256" key="14">
    <source>
        <dbReference type="PIRSR" id="PIRSR001400-3"/>
    </source>
</evidence>
<dbReference type="PROSITE" id="PS00164">
    <property type="entry name" value="ENOLASE"/>
    <property type="match status" value="1"/>
</dbReference>
<dbReference type="InterPro" id="IPR020809">
    <property type="entry name" value="Enolase_CS"/>
</dbReference>
<evidence type="ECO:0000256" key="12">
    <source>
        <dbReference type="PIRSR" id="PIRSR001400-1"/>
    </source>
</evidence>
<keyword evidence="9 11" id="KW-0324">Glycolysis</keyword>
<dbReference type="InterPro" id="IPR020810">
    <property type="entry name" value="Enolase_C"/>
</dbReference>
<evidence type="ECO:0000313" key="18">
    <source>
        <dbReference type="Proteomes" id="UP000248806"/>
    </source>
</evidence>
<sequence>MPLNTNDSTSIKEVIAREILDSRGNPTVQVEVTLKGGARGVAAVPSGASTGAHEAVELRDGDKSRYGGKGVLKAVENVNKVIAEEIAGFDATDQVMLDEVLIGLDGTPNKAKLGANAILGVSLALAKAAAQAYNQPLYRYLGGVSACTLPVPMLNILNGGKHADNSTDMQEYMILPVGASSFREALRMGAEVYQGLKKVLHSKKLNTNVGDEGGFAPSLSSNREALEVLVAAIETAGYKPGQDIFLGLDVAATELYDNGKYVLAREGRTLSASEMVDLYDKWTSEYPIITIEDGLAEDDWEGWSQLCKRLGSRVQLVGDDLFVTNTERLKRGIVEQSANSILIKLNQIGSLSETMEAIEMAKRASFSAIISHRSGETEDTTIADLVVATNAGQIKTGAPSRSERVAKYNRLLVIEDELGGDAAHYAGFSAFYNVPALYARA</sequence>
<comment type="catalytic activity">
    <reaction evidence="11">
        <text>(2R)-2-phosphoglycerate = phosphoenolpyruvate + H2O</text>
        <dbReference type="Rhea" id="RHEA:10164"/>
        <dbReference type="ChEBI" id="CHEBI:15377"/>
        <dbReference type="ChEBI" id="CHEBI:58289"/>
        <dbReference type="ChEBI" id="CHEBI:58702"/>
        <dbReference type="EC" id="4.2.1.11"/>
    </reaction>
</comment>
<name>A0A326U2N8_THEHA</name>
<dbReference type="InterPro" id="IPR036849">
    <property type="entry name" value="Enolase-like_C_sf"/>
</dbReference>
<feature type="binding site" evidence="11 14">
    <location>
        <position position="249"/>
    </location>
    <ligand>
        <name>Mg(2+)</name>
        <dbReference type="ChEBI" id="CHEBI:18420"/>
    </ligand>
</feature>
<protein>
    <recommendedName>
        <fullName evidence="4 11">Enolase</fullName>
        <ecNumber evidence="3 11">4.2.1.11</ecNumber>
    </recommendedName>
    <alternativeName>
        <fullName evidence="11">2-phospho-D-glycerate hydro-lyase</fullName>
    </alternativeName>
    <alternativeName>
        <fullName evidence="11">2-phosphoglycerate dehydratase</fullName>
    </alternativeName>
</protein>
<evidence type="ECO:0000259" key="16">
    <source>
        <dbReference type="SMART" id="SM01193"/>
    </source>
</evidence>
<dbReference type="GO" id="GO:0009986">
    <property type="term" value="C:cell surface"/>
    <property type="evidence" value="ECO:0007669"/>
    <property type="project" value="UniProtKB-SubCell"/>
</dbReference>
<dbReference type="GO" id="GO:0000287">
    <property type="term" value="F:magnesium ion binding"/>
    <property type="evidence" value="ECO:0007669"/>
    <property type="project" value="UniProtKB-UniRule"/>
</dbReference>
<feature type="binding site" evidence="13">
    <location>
        <position position="395"/>
    </location>
    <ligand>
        <name>substrate</name>
    </ligand>
</feature>
<dbReference type="SUPFAM" id="SSF51604">
    <property type="entry name" value="Enolase C-terminal domain-like"/>
    <property type="match status" value="1"/>
</dbReference>
<feature type="binding site" evidence="13">
    <location>
        <begin position="371"/>
        <end position="374"/>
    </location>
    <ligand>
        <name>substrate</name>
    </ligand>
</feature>
<dbReference type="SFLD" id="SFLDG00178">
    <property type="entry name" value="enolase"/>
    <property type="match status" value="1"/>
</dbReference>
<dbReference type="EC" id="4.2.1.11" evidence="3 11"/>
<evidence type="ECO:0000256" key="11">
    <source>
        <dbReference type="HAMAP-Rule" id="MF_00318"/>
    </source>
</evidence>
<feature type="binding site" evidence="11">
    <location>
        <position position="344"/>
    </location>
    <ligand>
        <name>(2R)-2-phosphoglycerate</name>
        <dbReference type="ChEBI" id="CHEBI:58289"/>
    </ligand>
</feature>
<dbReference type="PIRSF" id="PIRSF001400">
    <property type="entry name" value="Enolase"/>
    <property type="match status" value="1"/>
</dbReference>
<dbReference type="SFLD" id="SFLDF00002">
    <property type="entry name" value="enolase"/>
    <property type="match status" value="1"/>
</dbReference>
<evidence type="ECO:0000256" key="5">
    <source>
        <dbReference type="ARBA" id="ARBA00022490"/>
    </source>
</evidence>
<dbReference type="GO" id="GO:0005576">
    <property type="term" value="C:extracellular region"/>
    <property type="evidence" value="ECO:0007669"/>
    <property type="project" value="UniProtKB-SubCell"/>
</dbReference>
<feature type="binding site" evidence="13">
    <location>
        <position position="171"/>
    </location>
    <ligand>
        <name>substrate</name>
    </ligand>
</feature>
<comment type="subcellular location">
    <subcellularLocation>
        <location evidence="11">Cytoplasm</location>
    </subcellularLocation>
    <subcellularLocation>
        <location evidence="11">Secreted</location>
    </subcellularLocation>
    <subcellularLocation>
        <location evidence="11">Cell surface</location>
    </subcellularLocation>
    <text evidence="11">Fractions of enolase are present in both the cytoplasm and on the cell surface.</text>
</comment>
<accession>A0A326U2N8</accession>
<feature type="active site" description="Proton donor" evidence="11 12">
    <location>
        <position position="212"/>
    </location>
</feature>
<feature type="binding site" evidence="13">
    <location>
        <position position="162"/>
    </location>
    <ligand>
        <name>substrate</name>
    </ligand>
</feature>
<evidence type="ECO:0000256" key="8">
    <source>
        <dbReference type="ARBA" id="ARBA00022842"/>
    </source>
</evidence>
<feature type="active site" description="Proton acceptor" evidence="11 12">
    <location>
        <position position="344"/>
    </location>
</feature>
<dbReference type="GO" id="GO:0004634">
    <property type="term" value="F:phosphopyruvate hydratase activity"/>
    <property type="evidence" value="ECO:0007669"/>
    <property type="project" value="UniProtKB-UniRule"/>
</dbReference>
<dbReference type="SUPFAM" id="SSF54826">
    <property type="entry name" value="Enolase N-terminal domain-like"/>
    <property type="match status" value="1"/>
</dbReference>
<evidence type="ECO:0000313" key="17">
    <source>
        <dbReference type="EMBL" id="PZW25698.1"/>
    </source>
</evidence>
<evidence type="ECO:0000256" key="2">
    <source>
        <dbReference type="ARBA" id="ARBA00009604"/>
    </source>
</evidence>
<dbReference type="Gene3D" id="3.30.390.10">
    <property type="entry name" value="Enolase-like, N-terminal domain"/>
    <property type="match status" value="1"/>
</dbReference>
<evidence type="ECO:0000256" key="3">
    <source>
        <dbReference type="ARBA" id="ARBA00012058"/>
    </source>
</evidence>
<dbReference type="InterPro" id="IPR029017">
    <property type="entry name" value="Enolase-like_N"/>
</dbReference>
<dbReference type="Gene3D" id="3.20.20.120">
    <property type="entry name" value="Enolase-like C-terminal domain"/>
    <property type="match status" value="1"/>
</dbReference>
<dbReference type="OrthoDB" id="9804716at2"/>
<proteinExistence type="inferred from homology"/>
<feature type="binding site" evidence="11 14">
    <location>
        <position position="292"/>
    </location>
    <ligand>
        <name>Mg(2+)</name>
        <dbReference type="ChEBI" id="CHEBI:18420"/>
    </ligand>
</feature>
<feature type="binding site" evidence="11 14">
    <location>
        <position position="319"/>
    </location>
    <ligand>
        <name>Mg(2+)</name>
        <dbReference type="ChEBI" id="CHEBI:18420"/>
    </ligand>
</feature>
<dbReference type="SMART" id="SM01192">
    <property type="entry name" value="Enolase_C"/>
    <property type="match status" value="1"/>
</dbReference>
<dbReference type="SMART" id="SM01193">
    <property type="entry name" value="Enolase_N"/>
    <property type="match status" value="1"/>
</dbReference>
<evidence type="ECO:0000259" key="15">
    <source>
        <dbReference type="SMART" id="SM01192"/>
    </source>
</evidence>
<evidence type="ECO:0000256" key="7">
    <source>
        <dbReference type="ARBA" id="ARBA00022723"/>
    </source>
</evidence>
<dbReference type="Pfam" id="PF03952">
    <property type="entry name" value="Enolase_N"/>
    <property type="match status" value="1"/>
</dbReference>
<keyword evidence="5 11" id="KW-0963">Cytoplasm</keyword>
<feature type="domain" description="Enolase N-terminal" evidence="16">
    <location>
        <begin position="11"/>
        <end position="141"/>
    </location>
</feature>
<comment type="cofactor">
    <cofactor evidence="11">
        <name>Mg(2+)</name>
        <dbReference type="ChEBI" id="CHEBI:18420"/>
    </cofactor>
    <text evidence="11">Binds a second Mg(2+) ion via substrate during catalysis.</text>
</comment>
<evidence type="ECO:0000256" key="4">
    <source>
        <dbReference type="ARBA" id="ARBA00017068"/>
    </source>
</evidence>
<evidence type="ECO:0000256" key="9">
    <source>
        <dbReference type="ARBA" id="ARBA00023152"/>
    </source>
</evidence>
<dbReference type="HAMAP" id="MF_00318">
    <property type="entry name" value="Enolase"/>
    <property type="match status" value="1"/>
</dbReference>
<dbReference type="InterPro" id="IPR020811">
    <property type="entry name" value="Enolase_N"/>
</dbReference>
<dbReference type="SFLD" id="SFLDS00001">
    <property type="entry name" value="Enolase"/>
    <property type="match status" value="1"/>
</dbReference>
<dbReference type="EMBL" id="QKUF01000017">
    <property type="protein sequence ID" value="PZW25698.1"/>
    <property type="molecule type" value="Genomic_DNA"/>
</dbReference>
<comment type="similarity">
    <text evidence="2 11">Belongs to the enolase family.</text>
</comment>
<feature type="binding site" evidence="11">
    <location>
        <position position="373"/>
    </location>
    <ligand>
        <name>(2R)-2-phosphoglycerate</name>
        <dbReference type="ChEBI" id="CHEBI:58289"/>
    </ligand>
</feature>
<organism evidence="17 18">
    <name type="scientific">Thermosporothrix hazakensis</name>
    <dbReference type="NCBI Taxonomy" id="644383"/>
    <lineage>
        <taxon>Bacteria</taxon>
        <taxon>Bacillati</taxon>
        <taxon>Chloroflexota</taxon>
        <taxon>Ktedonobacteria</taxon>
        <taxon>Ktedonobacterales</taxon>
        <taxon>Thermosporotrichaceae</taxon>
        <taxon>Thermosporothrix</taxon>
    </lineage>
</organism>
<evidence type="ECO:0000256" key="10">
    <source>
        <dbReference type="ARBA" id="ARBA00023239"/>
    </source>
</evidence>
<comment type="caution">
    <text evidence="17">The sequence shown here is derived from an EMBL/GenBank/DDBJ whole genome shotgun (WGS) entry which is preliminary data.</text>
</comment>
<feature type="binding site" evidence="13">
    <location>
        <position position="319"/>
    </location>
    <ligand>
        <name>substrate</name>
    </ligand>
</feature>
<feature type="binding site" evidence="11">
    <location>
        <position position="170"/>
    </location>
    <ligand>
        <name>(2R)-2-phosphoglycerate</name>
        <dbReference type="ChEBI" id="CHEBI:58289"/>
    </ligand>
</feature>
<dbReference type="Proteomes" id="UP000248806">
    <property type="component" value="Unassembled WGS sequence"/>
</dbReference>
<feature type="binding site" evidence="11">
    <location>
        <position position="374"/>
    </location>
    <ligand>
        <name>(2R)-2-phosphoglycerate</name>
        <dbReference type="ChEBI" id="CHEBI:58289"/>
    </ligand>
</feature>
<dbReference type="FunFam" id="3.20.20.120:FF:000001">
    <property type="entry name" value="Enolase"/>
    <property type="match status" value="1"/>
</dbReference>
<dbReference type="RefSeq" id="WP_111324526.1">
    <property type="nucleotide sequence ID" value="NZ_BIFX01000001.1"/>
</dbReference>
<reference evidence="17 18" key="1">
    <citation type="submission" date="2018-06" db="EMBL/GenBank/DDBJ databases">
        <title>Genomic Encyclopedia of Archaeal and Bacterial Type Strains, Phase II (KMG-II): from individual species to whole genera.</title>
        <authorList>
            <person name="Goeker M."/>
        </authorList>
    </citation>
    <scope>NUCLEOTIDE SEQUENCE [LARGE SCALE GENOMIC DNA]</scope>
    <source>
        <strain evidence="17 18">ATCC BAA-1881</strain>
    </source>
</reference>
<comment type="pathway">
    <text evidence="1 11">Carbohydrate degradation; glycolysis; pyruvate from D-glyceraldehyde 3-phosphate: step 4/5.</text>
</comment>
<dbReference type="NCBIfam" id="TIGR01060">
    <property type="entry name" value="eno"/>
    <property type="match status" value="1"/>
</dbReference>